<dbReference type="Proteomes" id="UP000482295">
    <property type="component" value="Unassembled WGS sequence"/>
</dbReference>
<gene>
    <name evidence="1" type="ORF">F0475_04420</name>
</gene>
<protein>
    <submittedName>
        <fullName evidence="1">Uncharacterized protein</fullName>
    </submittedName>
</protein>
<name>A0A7C9HEY9_9BACT</name>
<evidence type="ECO:0000313" key="2">
    <source>
        <dbReference type="Proteomes" id="UP000482295"/>
    </source>
</evidence>
<dbReference type="RefSeq" id="WP_155715633.1">
    <property type="nucleotide sequence ID" value="NZ_VVIQ01000003.1"/>
</dbReference>
<reference evidence="1 2" key="1">
    <citation type="submission" date="2019-09" db="EMBL/GenBank/DDBJ databases">
        <title>Prevotella A2879 sp. nov., isolated from an abscess of a patient.</title>
        <authorList>
            <person name="Buhl M."/>
            <person name="Oberhettinger P."/>
        </authorList>
    </citation>
    <scope>NUCLEOTIDE SEQUENCE [LARGE SCALE GENOMIC DNA]</scope>
    <source>
        <strain evidence="1 2">A2879</strain>
    </source>
</reference>
<dbReference type="AlphaFoldDB" id="A0A7C9HEY9"/>
<comment type="caution">
    <text evidence="1">The sequence shown here is derived from an EMBL/GenBank/DDBJ whole genome shotgun (WGS) entry which is preliminary data.</text>
</comment>
<proteinExistence type="predicted"/>
<accession>A0A7C9HEY9</accession>
<sequence length="156" mass="17838">MAEHILSGQVFINDTDIWTTYKAFLREEQKGGHENLNALLAPAKTKANVAVNIREQHGEEYSDDLRPKTEGRDVTLHFAVSANTSSEFVRRYTDFVHFLKQGNKGWLNFRFPTLNLEMRMFVDQFPSGFTAISNLWSAGQQCGAFKVKFREPVSSF</sequence>
<dbReference type="EMBL" id="VVIQ01000003">
    <property type="protein sequence ID" value="MUL27564.1"/>
    <property type="molecule type" value="Genomic_DNA"/>
</dbReference>
<keyword evidence="2" id="KW-1185">Reference proteome</keyword>
<organism evidence="1 2">
    <name type="scientific">Prevotella vespertina</name>
    <dbReference type="NCBI Taxonomy" id="2608404"/>
    <lineage>
        <taxon>Bacteria</taxon>
        <taxon>Pseudomonadati</taxon>
        <taxon>Bacteroidota</taxon>
        <taxon>Bacteroidia</taxon>
        <taxon>Bacteroidales</taxon>
        <taxon>Prevotellaceae</taxon>
        <taxon>Prevotella</taxon>
    </lineage>
</organism>
<evidence type="ECO:0000313" key="1">
    <source>
        <dbReference type="EMBL" id="MUL27564.1"/>
    </source>
</evidence>